<proteinExistence type="predicted"/>
<dbReference type="Proteomes" id="UP000790377">
    <property type="component" value="Unassembled WGS sequence"/>
</dbReference>
<evidence type="ECO:0000313" key="2">
    <source>
        <dbReference type="Proteomes" id="UP000790377"/>
    </source>
</evidence>
<sequence>MATNRFPPPIVAHPGFNIFASTSGSASVPADHGTRPLNHAQAQNSVPKNVFAIFTQPDARRRQRNDDGDMHLARTADKDPFAVFRPAPASVSTNPAKPDVVTGAPQPRIMAPTIVPIQNAGAQLVNDAVLGVQTSARAQNQPTNPAQNYIVPGNVNVPLPSAANDLTSIGRSFDPNNAQSAFFRPIPIPGPSNPVPAESVNQAPPPRLLARPKPLARRSLIRTSPQEPLTQDDLSRFEADMREFELEGKFVLEPLGGIRYVTRGGIQDGLVGDRVDEDAAIASTKAGGSGNGEEERRRREEEALRQARKAEEARQDKLVEEVGRRAWAKIMSTGDQRLVSAAKQAMEEGEMKRKMRAERDMRMADGDLSDTDTDFSVRREMGGEMEAEMESRDMDVESEENDSTSDEDDEDWVMGSSDSDSSSTSCSSLSSSSAKSSSSGTSSPPSRANKAPSNNHNRLTINAPLIPHSNQGLRLAPRGLLVPSTQYDQTITHMRVERELAGTRRWNPYARKTDMEGGLWRSKQ</sequence>
<dbReference type="EMBL" id="MU267747">
    <property type="protein sequence ID" value="KAH7909668.1"/>
    <property type="molecule type" value="Genomic_DNA"/>
</dbReference>
<comment type="caution">
    <text evidence="1">The sequence shown here is derived from an EMBL/GenBank/DDBJ whole genome shotgun (WGS) entry which is preliminary data.</text>
</comment>
<protein>
    <submittedName>
        <fullName evidence="1">Uncharacterized protein</fullName>
    </submittedName>
</protein>
<evidence type="ECO:0000313" key="1">
    <source>
        <dbReference type="EMBL" id="KAH7909668.1"/>
    </source>
</evidence>
<reference evidence="1" key="1">
    <citation type="journal article" date="2021" name="New Phytol.">
        <title>Evolutionary innovations through gain and loss of genes in the ectomycorrhizal Boletales.</title>
        <authorList>
            <person name="Wu G."/>
            <person name="Miyauchi S."/>
            <person name="Morin E."/>
            <person name="Kuo A."/>
            <person name="Drula E."/>
            <person name="Varga T."/>
            <person name="Kohler A."/>
            <person name="Feng B."/>
            <person name="Cao Y."/>
            <person name="Lipzen A."/>
            <person name="Daum C."/>
            <person name="Hundley H."/>
            <person name="Pangilinan J."/>
            <person name="Johnson J."/>
            <person name="Barry K."/>
            <person name="LaButti K."/>
            <person name="Ng V."/>
            <person name="Ahrendt S."/>
            <person name="Min B."/>
            <person name="Choi I.G."/>
            <person name="Park H."/>
            <person name="Plett J.M."/>
            <person name="Magnuson J."/>
            <person name="Spatafora J.W."/>
            <person name="Nagy L.G."/>
            <person name="Henrissat B."/>
            <person name="Grigoriev I.V."/>
            <person name="Yang Z.L."/>
            <person name="Xu J."/>
            <person name="Martin F.M."/>
        </authorList>
    </citation>
    <scope>NUCLEOTIDE SEQUENCE</scope>
    <source>
        <strain evidence="1">ATCC 28755</strain>
    </source>
</reference>
<keyword evidence="2" id="KW-1185">Reference proteome</keyword>
<gene>
    <name evidence="1" type="ORF">BJ138DRAFT_1114766</name>
</gene>
<organism evidence="1 2">
    <name type="scientific">Hygrophoropsis aurantiaca</name>
    <dbReference type="NCBI Taxonomy" id="72124"/>
    <lineage>
        <taxon>Eukaryota</taxon>
        <taxon>Fungi</taxon>
        <taxon>Dikarya</taxon>
        <taxon>Basidiomycota</taxon>
        <taxon>Agaricomycotina</taxon>
        <taxon>Agaricomycetes</taxon>
        <taxon>Agaricomycetidae</taxon>
        <taxon>Boletales</taxon>
        <taxon>Coniophorineae</taxon>
        <taxon>Hygrophoropsidaceae</taxon>
        <taxon>Hygrophoropsis</taxon>
    </lineage>
</organism>
<accession>A0ACB8A993</accession>
<name>A0ACB8A993_9AGAM</name>